<accession>A0A369W6Q6</accession>
<feature type="transmembrane region" description="Helical" evidence="7">
    <location>
        <begin position="272"/>
        <end position="294"/>
    </location>
</feature>
<evidence type="ECO:0000256" key="6">
    <source>
        <dbReference type="ARBA" id="ARBA00023136"/>
    </source>
</evidence>
<dbReference type="InterPro" id="IPR035906">
    <property type="entry name" value="MetI-like_sf"/>
</dbReference>
<dbReference type="Pfam" id="PF00528">
    <property type="entry name" value="BPD_transp_1"/>
    <property type="match status" value="1"/>
</dbReference>
<keyword evidence="6 7" id="KW-0472">Membrane</keyword>
<keyword evidence="10" id="KW-1185">Reference proteome</keyword>
<feature type="transmembrane region" description="Helical" evidence="7">
    <location>
        <begin position="117"/>
        <end position="138"/>
    </location>
</feature>
<organism evidence="9 10">
    <name type="scientific">Pelagibacterium lacus</name>
    <dbReference type="NCBI Taxonomy" id="2282655"/>
    <lineage>
        <taxon>Bacteria</taxon>
        <taxon>Pseudomonadati</taxon>
        <taxon>Pseudomonadota</taxon>
        <taxon>Alphaproteobacteria</taxon>
        <taxon>Hyphomicrobiales</taxon>
        <taxon>Devosiaceae</taxon>
        <taxon>Pelagibacterium</taxon>
    </lineage>
</organism>
<feature type="transmembrane region" description="Helical" evidence="7">
    <location>
        <begin position="79"/>
        <end position="105"/>
    </location>
</feature>
<dbReference type="PANTHER" id="PTHR43005:SF1">
    <property type="entry name" value="SPERMIDINE_PUTRESCINE TRANSPORT SYSTEM PERMEASE PROTEIN"/>
    <property type="match status" value="1"/>
</dbReference>
<evidence type="ECO:0000256" key="2">
    <source>
        <dbReference type="ARBA" id="ARBA00022448"/>
    </source>
</evidence>
<feature type="transmembrane region" description="Helical" evidence="7">
    <location>
        <begin position="20"/>
        <end position="41"/>
    </location>
</feature>
<dbReference type="GO" id="GO:0005886">
    <property type="term" value="C:plasma membrane"/>
    <property type="evidence" value="ECO:0007669"/>
    <property type="project" value="UniProtKB-SubCell"/>
</dbReference>
<dbReference type="RefSeq" id="WP_114645898.1">
    <property type="nucleotide sequence ID" value="NZ_QQNH01000010.1"/>
</dbReference>
<comment type="subcellular location">
    <subcellularLocation>
        <location evidence="1 7">Cell membrane</location>
        <topology evidence="1 7">Multi-pass membrane protein</topology>
    </subcellularLocation>
</comment>
<dbReference type="SUPFAM" id="SSF161098">
    <property type="entry name" value="MetI-like"/>
    <property type="match status" value="1"/>
</dbReference>
<dbReference type="GO" id="GO:0055085">
    <property type="term" value="P:transmembrane transport"/>
    <property type="evidence" value="ECO:0007669"/>
    <property type="project" value="InterPro"/>
</dbReference>
<evidence type="ECO:0000259" key="8">
    <source>
        <dbReference type="PROSITE" id="PS50928"/>
    </source>
</evidence>
<evidence type="ECO:0000256" key="5">
    <source>
        <dbReference type="ARBA" id="ARBA00022989"/>
    </source>
</evidence>
<dbReference type="Gene3D" id="1.10.3720.10">
    <property type="entry name" value="MetI-like"/>
    <property type="match status" value="1"/>
</dbReference>
<evidence type="ECO:0000256" key="4">
    <source>
        <dbReference type="ARBA" id="ARBA00022692"/>
    </source>
</evidence>
<keyword evidence="4 7" id="KW-0812">Transmembrane</keyword>
<comment type="similarity">
    <text evidence="7">Belongs to the binding-protein-dependent transport system permease family.</text>
</comment>
<dbReference type="Proteomes" id="UP000253759">
    <property type="component" value="Unassembled WGS sequence"/>
</dbReference>
<keyword evidence="3" id="KW-1003">Cell membrane</keyword>
<feature type="domain" description="ABC transmembrane type-1" evidence="8">
    <location>
        <begin position="80"/>
        <end position="293"/>
    </location>
</feature>
<protein>
    <submittedName>
        <fullName evidence="9">Sugar ABC transporter permease</fullName>
    </submittedName>
</protein>
<dbReference type="OrthoDB" id="7375219at2"/>
<reference evidence="10" key="1">
    <citation type="submission" date="2018-07" db="EMBL/GenBank/DDBJ databases">
        <authorList>
            <person name="Liu B.-T."/>
            <person name="Du Z."/>
        </authorList>
    </citation>
    <scope>NUCLEOTIDE SEQUENCE [LARGE SCALE GENOMIC DNA]</scope>
    <source>
        <strain evidence="10">XYN52</strain>
    </source>
</reference>
<dbReference type="AlphaFoldDB" id="A0A369W6Q6"/>
<evidence type="ECO:0000256" key="1">
    <source>
        <dbReference type="ARBA" id="ARBA00004651"/>
    </source>
</evidence>
<evidence type="ECO:0000313" key="10">
    <source>
        <dbReference type="Proteomes" id="UP000253759"/>
    </source>
</evidence>
<feature type="transmembrane region" description="Helical" evidence="7">
    <location>
        <begin position="223"/>
        <end position="246"/>
    </location>
</feature>
<comment type="caution">
    <text evidence="9">The sequence shown here is derived from an EMBL/GenBank/DDBJ whole genome shotgun (WGS) entry which is preliminary data.</text>
</comment>
<evidence type="ECO:0000256" key="3">
    <source>
        <dbReference type="ARBA" id="ARBA00022475"/>
    </source>
</evidence>
<proteinExistence type="inferred from homology"/>
<sequence>MPSSRRPSRFSRVVLDGPLFPFLMILPALIVLGLVIGLPILEALRLSFDTIALRRPAMAGTYGFHNYLKLFTDPRTYSALWLSCLYMAGTVVGSIILALTAALLTRRVVRFSGLTRLIFLLPWTVPAVVTALVWGVMYDGNFGVINRLIDFIPFIGGHNWLVERQTALASLIVAQVWNEFPMAYVFFLAGLKAIPDELYEAAAIDRANALQQFLFITLPQLRYIMAVIVILVMIMGFKSFPIIYILTGGGPAGATETLTILTYNTAFRSLDFSYAATLGILAVLASILLVLGYLKLLPRSGNEGTT</sequence>
<dbReference type="InterPro" id="IPR000515">
    <property type="entry name" value="MetI-like"/>
</dbReference>
<dbReference type="PANTHER" id="PTHR43005">
    <property type="entry name" value="BLR7065 PROTEIN"/>
    <property type="match status" value="1"/>
</dbReference>
<dbReference type="EMBL" id="QQNH01000010">
    <property type="protein sequence ID" value="RDE08932.1"/>
    <property type="molecule type" value="Genomic_DNA"/>
</dbReference>
<name>A0A369W6Q6_9HYPH</name>
<gene>
    <name evidence="9" type="ORF">DVH29_09280</name>
</gene>
<evidence type="ECO:0000256" key="7">
    <source>
        <dbReference type="RuleBase" id="RU363032"/>
    </source>
</evidence>
<dbReference type="PROSITE" id="PS50928">
    <property type="entry name" value="ABC_TM1"/>
    <property type="match status" value="1"/>
</dbReference>
<dbReference type="CDD" id="cd06261">
    <property type="entry name" value="TM_PBP2"/>
    <property type="match status" value="1"/>
</dbReference>
<keyword evidence="5 7" id="KW-1133">Transmembrane helix</keyword>
<evidence type="ECO:0000313" key="9">
    <source>
        <dbReference type="EMBL" id="RDE08932.1"/>
    </source>
</evidence>
<keyword evidence="2 7" id="KW-0813">Transport</keyword>